<proteinExistence type="predicted"/>
<accession>E4PIA0</accession>
<protein>
    <submittedName>
        <fullName evidence="1">Uncharacterized protein</fullName>
    </submittedName>
</protein>
<evidence type="ECO:0000313" key="2">
    <source>
        <dbReference type="Proteomes" id="UP000007077"/>
    </source>
</evidence>
<dbReference type="AlphaFoldDB" id="E4PIA0"/>
<dbReference type="Proteomes" id="UP000007077">
    <property type="component" value="Chromosome"/>
</dbReference>
<sequence>MRNGKPYLEWEVEGTIILKPSLFEGVDLTHGMASWAIKNLNPEMSEAALILRRSVIISRGREHDLDLQDHARPTGVCFSQQPVRAAQAIRVKGSTLDFTNSPEKLCLQDQDWLQGN</sequence>
<gene>
    <name evidence="1" type="ordered locus">HP15_41</name>
</gene>
<reference evidence="2" key="2">
    <citation type="submission" date="2010-02" db="EMBL/GenBank/DDBJ databases">
        <title>Complete genome sequence of Marinobacter adhaerens type strain (HP15).</title>
        <authorList>
            <person name="Gaerdes A.A.M."/>
            <person name="Kaeppel E."/>
            <person name="Shezad A."/>
            <person name="Seebah S."/>
            <person name="Teeling H."/>
            <person name="Yarza P."/>
            <person name="Gloeckner F.O."/>
            <person name="Ullrich M.S."/>
        </authorList>
    </citation>
    <scope>NUCLEOTIDE SEQUENCE [LARGE SCALE GENOMIC DNA]</scope>
    <source>
        <strain evidence="2">DSM 23420 / HP15</strain>
    </source>
</reference>
<evidence type="ECO:0000313" key="1">
    <source>
        <dbReference type="EMBL" id="ADP95805.1"/>
    </source>
</evidence>
<dbReference type="KEGG" id="mad:HP15_41"/>
<organism evidence="1 2">
    <name type="scientific">Marinobacter adhaerens (strain DSM 23420 / HP15)</name>
    <dbReference type="NCBI Taxonomy" id="225937"/>
    <lineage>
        <taxon>Bacteria</taxon>
        <taxon>Pseudomonadati</taxon>
        <taxon>Pseudomonadota</taxon>
        <taxon>Gammaproteobacteria</taxon>
        <taxon>Pseudomonadales</taxon>
        <taxon>Marinobacteraceae</taxon>
        <taxon>Marinobacter</taxon>
    </lineage>
</organism>
<dbReference type="EMBL" id="CP001978">
    <property type="protein sequence ID" value="ADP95805.1"/>
    <property type="molecule type" value="Genomic_DNA"/>
</dbReference>
<reference evidence="1 2" key="1">
    <citation type="journal article" date="2010" name="Stand. Genomic Sci.">
        <title>Complete genome sequence of Marinobacter adhaerens type strain (HP15), a diatom-interacting marine microorganism.</title>
        <authorList>
            <person name="Gardes A."/>
            <person name="Kaeppel E."/>
            <person name="Shehzad A."/>
            <person name="Seebah S."/>
            <person name="Teeling H."/>
            <person name="Yarza P."/>
            <person name="Glockner F.O."/>
            <person name="Grossart H.P."/>
            <person name="Ullrich M.S."/>
        </authorList>
    </citation>
    <scope>NUCLEOTIDE SEQUENCE [LARGE SCALE GENOMIC DNA]</scope>
    <source>
        <strain evidence="2">DSM 23420 / HP15</strain>
    </source>
</reference>
<name>E4PIA0_MARAH</name>
<dbReference type="PATRIC" id="fig|225937.3.peg.42"/>
<dbReference type="HOGENOM" id="CLU_2093903_0_0_6"/>